<evidence type="ECO:0000313" key="3">
    <source>
        <dbReference type="Proteomes" id="UP001501035"/>
    </source>
</evidence>
<evidence type="ECO:0000256" key="1">
    <source>
        <dbReference type="SAM" id="MobiDB-lite"/>
    </source>
</evidence>
<dbReference type="Proteomes" id="UP001501035">
    <property type="component" value="Unassembled WGS sequence"/>
</dbReference>
<organism evidence="2 3">
    <name type="scientific">Gordonia defluvii</name>
    <dbReference type="NCBI Taxonomy" id="283718"/>
    <lineage>
        <taxon>Bacteria</taxon>
        <taxon>Bacillati</taxon>
        <taxon>Actinomycetota</taxon>
        <taxon>Actinomycetes</taxon>
        <taxon>Mycobacteriales</taxon>
        <taxon>Gordoniaceae</taxon>
        <taxon>Gordonia</taxon>
    </lineage>
</organism>
<evidence type="ECO:0008006" key="4">
    <source>
        <dbReference type="Google" id="ProtNLM"/>
    </source>
</evidence>
<reference evidence="3" key="1">
    <citation type="journal article" date="2019" name="Int. J. Syst. Evol. Microbiol.">
        <title>The Global Catalogue of Microorganisms (GCM) 10K type strain sequencing project: providing services to taxonomists for standard genome sequencing and annotation.</title>
        <authorList>
            <consortium name="The Broad Institute Genomics Platform"/>
            <consortium name="The Broad Institute Genome Sequencing Center for Infectious Disease"/>
            <person name="Wu L."/>
            <person name="Ma J."/>
        </authorList>
    </citation>
    <scope>NUCLEOTIDE SEQUENCE [LARGE SCALE GENOMIC DNA]</scope>
    <source>
        <strain evidence="3">JCM 14234</strain>
    </source>
</reference>
<dbReference type="EMBL" id="BAAAVS010000052">
    <property type="protein sequence ID" value="GAA3044157.1"/>
    <property type="molecule type" value="Genomic_DNA"/>
</dbReference>
<sequence length="123" mass="13571">MKPCLACGEPGTNSRCADHQLDHGLTAHQRGYDSRWRKLSARARKLQPWCDDCGDIDDLTADHSPEAWARHDAGKPIRLRDITVVCRACNTLRGKARGRTPKTAGQRPRGKAQGALYTPGGIR</sequence>
<evidence type="ECO:0000313" key="2">
    <source>
        <dbReference type="EMBL" id="GAA3044157.1"/>
    </source>
</evidence>
<proteinExistence type="predicted"/>
<gene>
    <name evidence="2" type="ORF">GCM10010528_24450</name>
</gene>
<comment type="caution">
    <text evidence="2">The sequence shown here is derived from an EMBL/GenBank/DDBJ whole genome shotgun (WGS) entry which is preliminary data.</text>
</comment>
<accession>A0ABP6LJQ9</accession>
<name>A0ABP6LJQ9_9ACTN</name>
<protein>
    <recommendedName>
        <fullName evidence="4">HNH endonuclease</fullName>
    </recommendedName>
</protein>
<feature type="region of interest" description="Disordered" evidence="1">
    <location>
        <begin position="96"/>
        <end position="123"/>
    </location>
</feature>
<keyword evidence="3" id="KW-1185">Reference proteome</keyword>